<dbReference type="InterPro" id="IPR000794">
    <property type="entry name" value="Beta-ketoacyl_synthase"/>
</dbReference>
<dbReference type="GO" id="GO:0006633">
    <property type="term" value="P:fatty acid biosynthetic process"/>
    <property type="evidence" value="ECO:0007669"/>
    <property type="project" value="TreeGrafter"/>
</dbReference>
<accession>A0A1C5HL44</accession>
<dbReference type="Gene3D" id="3.40.47.10">
    <property type="match status" value="1"/>
</dbReference>
<gene>
    <name evidence="3" type="ORF">GA0070609_1824</name>
</gene>
<dbReference type="GO" id="GO:0005829">
    <property type="term" value="C:cytosol"/>
    <property type="evidence" value="ECO:0007669"/>
    <property type="project" value="TreeGrafter"/>
</dbReference>
<proteinExistence type="predicted"/>
<evidence type="ECO:0000313" key="4">
    <source>
        <dbReference type="Proteomes" id="UP000198217"/>
    </source>
</evidence>
<reference evidence="3 4" key="1">
    <citation type="submission" date="2016-06" db="EMBL/GenBank/DDBJ databases">
        <authorList>
            <person name="Kjaerup R.B."/>
            <person name="Dalgaard T.S."/>
            <person name="Juul-Madsen H.R."/>
        </authorList>
    </citation>
    <scope>NUCLEOTIDE SEQUENCE [LARGE SCALE GENOMIC DNA]</scope>
    <source>
        <strain evidence="3 4">DSM 43904</strain>
    </source>
</reference>
<dbReference type="Pfam" id="PF00109">
    <property type="entry name" value="ketoacyl-synt"/>
    <property type="match status" value="1"/>
</dbReference>
<evidence type="ECO:0000313" key="3">
    <source>
        <dbReference type="EMBL" id="SCG46740.1"/>
    </source>
</evidence>
<dbReference type="Proteomes" id="UP000198217">
    <property type="component" value="Chromosome I"/>
</dbReference>
<dbReference type="PANTHER" id="PTHR11712:SF336">
    <property type="entry name" value="3-OXOACYL-[ACYL-CARRIER-PROTEIN] SYNTHASE, MITOCHONDRIAL"/>
    <property type="match status" value="1"/>
</dbReference>
<keyword evidence="1" id="KW-0808">Transferase</keyword>
<keyword evidence="4" id="KW-1185">Reference proteome</keyword>
<evidence type="ECO:0000256" key="1">
    <source>
        <dbReference type="ARBA" id="ARBA00022679"/>
    </source>
</evidence>
<dbReference type="InterPro" id="IPR014030">
    <property type="entry name" value="Ketoacyl_synth_N"/>
</dbReference>
<sequence length="365" mass="38209">MSALQIIGWGVTSPAGTDHPALVGALDRPPAPVEVAGRYDAPLPTPRAHALLDFDVRAELGRKGTSFFDRRTALTVVTCRRALADAGLQVTDANRHRIGVVLGTTAGSVRSSVDYAVDTFTQDPPYMVNPALFPNTVMNCAAGQSAIWFNLTGVNATLAGGRVAFLSVLRWCANSFRSRQADYLLAGAVEEFTPHTAWLSRHGRDDDLPAGEGGAVFVLRPPGGTHLRGPDAEVLAVTLGFCPRGRERAEALAGCLRGALDRCGVDGGEVRMAAIGGADDGAARVAAWRAVESALGHSRARRIAVDEAMGDNPTAGGALELATVLAAHRQDPRLDGQLSVLVAQNREGAVGAAVVRGWGRGTDRG</sequence>
<organism evidence="3 4">
    <name type="scientific">Micromonospora echinaurantiaca</name>
    <dbReference type="NCBI Taxonomy" id="47857"/>
    <lineage>
        <taxon>Bacteria</taxon>
        <taxon>Bacillati</taxon>
        <taxon>Actinomycetota</taxon>
        <taxon>Actinomycetes</taxon>
        <taxon>Micromonosporales</taxon>
        <taxon>Micromonosporaceae</taxon>
        <taxon>Micromonospora</taxon>
    </lineage>
</organism>
<name>A0A1C5HL44_9ACTN</name>
<dbReference type="EMBL" id="LT607750">
    <property type="protein sequence ID" value="SCG46740.1"/>
    <property type="molecule type" value="Genomic_DNA"/>
</dbReference>
<dbReference type="AlphaFoldDB" id="A0A1C5HL44"/>
<evidence type="ECO:0000259" key="2">
    <source>
        <dbReference type="Pfam" id="PF00109"/>
    </source>
</evidence>
<dbReference type="InterPro" id="IPR016039">
    <property type="entry name" value="Thiolase-like"/>
</dbReference>
<dbReference type="GO" id="GO:0004315">
    <property type="term" value="F:3-oxoacyl-[acyl-carrier-protein] synthase activity"/>
    <property type="evidence" value="ECO:0007669"/>
    <property type="project" value="TreeGrafter"/>
</dbReference>
<protein>
    <submittedName>
        <fullName evidence="3">3-oxoacyl-[acyl-carrier-protein] synthase II</fullName>
    </submittedName>
</protein>
<dbReference type="SUPFAM" id="SSF53901">
    <property type="entry name" value="Thiolase-like"/>
    <property type="match status" value="2"/>
</dbReference>
<feature type="domain" description="Beta-ketoacyl synthase-like N-terminal" evidence="2">
    <location>
        <begin position="54"/>
        <end position="192"/>
    </location>
</feature>
<dbReference type="RefSeq" id="WP_197700240.1">
    <property type="nucleotide sequence ID" value="NZ_LT607750.1"/>
</dbReference>
<dbReference type="PANTHER" id="PTHR11712">
    <property type="entry name" value="POLYKETIDE SYNTHASE-RELATED"/>
    <property type="match status" value="1"/>
</dbReference>